<dbReference type="Gene3D" id="1.10.150.60">
    <property type="entry name" value="ARID DNA-binding domain"/>
    <property type="match status" value="1"/>
</dbReference>
<dbReference type="SMART" id="SM00501">
    <property type="entry name" value="BRIGHT"/>
    <property type="match status" value="1"/>
</dbReference>
<feature type="region of interest" description="Disordered" evidence="1">
    <location>
        <begin position="600"/>
        <end position="629"/>
    </location>
</feature>
<evidence type="ECO:0000313" key="4">
    <source>
        <dbReference type="RefSeq" id="XP_021850203.1"/>
    </source>
</evidence>
<dbReference type="RefSeq" id="XP_021850203.1">
    <property type="nucleotide sequence ID" value="XM_021994511.2"/>
</dbReference>
<dbReference type="InterPro" id="IPR001606">
    <property type="entry name" value="ARID_dom"/>
</dbReference>
<proteinExistence type="predicted"/>
<feature type="compositionally biased region" description="Polar residues" evidence="1">
    <location>
        <begin position="615"/>
        <end position="629"/>
    </location>
</feature>
<dbReference type="SMART" id="SM00717">
    <property type="entry name" value="SANT"/>
    <property type="match status" value="1"/>
</dbReference>
<evidence type="ECO:0000256" key="1">
    <source>
        <dbReference type="SAM" id="MobiDB-lite"/>
    </source>
</evidence>
<dbReference type="CDD" id="cd00167">
    <property type="entry name" value="SANT"/>
    <property type="match status" value="1"/>
</dbReference>
<dbReference type="CDD" id="cd16100">
    <property type="entry name" value="ARID"/>
    <property type="match status" value="1"/>
</dbReference>
<feature type="region of interest" description="Disordered" evidence="1">
    <location>
        <begin position="380"/>
        <end position="416"/>
    </location>
</feature>
<reference evidence="3" key="1">
    <citation type="journal article" date="2021" name="Nat. Commun.">
        <title>Genomic analyses provide insights into spinach domestication and the genetic basis of agronomic traits.</title>
        <authorList>
            <person name="Cai X."/>
            <person name="Sun X."/>
            <person name="Xu C."/>
            <person name="Sun H."/>
            <person name="Wang X."/>
            <person name="Ge C."/>
            <person name="Zhang Z."/>
            <person name="Wang Q."/>
            <person name="Fei Z."/>
            <person name="Jiao C."/>
            <person name="Wang Q."/>
        </authorList>
    </citation>
    <scope>NUCLEOTIDE SEQUENCE [LARGE SCALE GENOMIC DNA]</scope>
    <source>
        <strain evidence="3">cv. Varoflay</strain>
    </source>
</reference>
<dbReference type="OrthoDB" id="1938591at2759"/>
<reference evidence="4" key="2">
    <citation type="submission" date="2025-08" db="UniProtKB">
        <authorList>
            <consortium name="RefSeq"/>
        </authorList>
    </citation>
    <scope>IDENTIFICATION</scope>
    <source>
        <tissue evidence="4">Leaf</tissue>
    </source>
</reference>
<gene>
    <name evidence="4" type="primary">LOC110789807</name>
</gene>
<feature type="compositionally biased region" description="Polar residues" evidence="1">
    <location>
        <begin position="391"/>
        <end position="402"/>
    </location>
</feature>
<dbReference type="GO" id="GO:0003677">
    <property type="term" value="F:DNA binding"/>
    <property type="evidence" value="ECO:0007669"/>
    <property type="project" value="InterPro"/>
</dbReference>
<dbReference type="KEGG" id="soe:110789807"/>
<dbReference type="SMART" id="SM01014">
    <property type="entry name" value="ARID"/>
    <property type="match status" value="1"/>
</dbReference>
<dbReference type="PROSITE" id="PS51011">
    <property type="entry name" value="ARID"/>
    <property type="match status" value="1"/>
</dbReference>
<keyword evidence="3" id="KW-1185">Reference proteome</keyword>
<accession>A0A9R0JXK7</accession>
<dbReference type="GeneID" id="110789807"/>
<dbReference type="Proteomes" id="UP000813463">
    <property type="component" value="Chromosome 2"/>
</dbReference>
<dbReference type="AlphaFoldDB" id="A0A9R0JXK7"/>
<sequence length="629" mass="71429">MAGWSKLGGCKSSQTLEPCNKGIKIDENELRAPFVDLITVFLEESCSSKCFRPLPPLLGDGHAVDLLKLYFVVKLKGGFEAISAKKLWDEVGLLYGLGPGIGSALKLIYLKYLDSLESWLGKLQGVEGSKCERFRSGVWSKGVSMALGSEYTSFVSKIMEDMRKNDDSYCLKEKSEISFVDLTEKEENVNKKMDWNKFVMSFGDDGDSTQENEDTTKFKQEVEMGFTDGVGFTGENNGNENFKQTKSETIYAGLFSSDGSDDGRSSVDTIVADDMVKSSENSCNSKKCSTDDEGLVMDSSVLKEEVSSLKRKRDSMSGMLCWIANVAKHPIDPAIGTIPECSKWALYGNDHCWKQVLLAREALFLRKNTEQFAFQKRQKMHPSMFDDEGPRSSSRLLSENLPNTPPIEPFSTNVGRPRQRLEARLDMKPTAPMYTSRPQQRIPIGEEFQVKVQEWTGVVSKSDPKWLGIRDWSLENRENNLLAERDRVGKGRLDTCGCLFPGTAQCFKFHVSKRRMEMKFELGSAFYTWKFDKMGEECSVSWTAEEEKKFKSVVKENPVSHRKCFWKQMREVLPKKSWADLVNYYFNVFVLQRRAFQNRSSPRNIDSDDDETEYGSATTTLRHNTTSQR</sequence>
<evidence type="ECO:0000313" key="3">
    <source>
        <dbReference type="Proteomes" id="UP000813463"/>
    </source>
</evidence>
<dbReference type="PANTHER" id="PTHR46410">
    <property type="entry name" value="AT-RICH INTERACTIVE DOMAIN-CONTAINING PROTEIN 2"/>
    <property type="match status" value="1"/>
</dbReference>
<dbReference type="InterPro" id="IPR001005">
    <property type="entry name" value="SANT/Myb"/>
</dbReference>
<dbReference type="InterPro" id="IPR036431">
    <property type="entry name" value="ARID_dom_sf"/>
</dbReference>
<protein>
    <submittedName>
        <fullName evidence="4">AT-rich interactive domain-containing protein 1</fullName>
    </submittedName>
</protein>
<organism evidence="3 4">
    <name type="scientific">Spinacia oleracea</name>
    <name type="common">Spinach</name>
    <dbReference type="NCBI Taxonomy" id="3562"/>
    <lineage>
        <taxon>Eukaryota</taxon>
        <taxon>Viridiplantae</taxon>
        <taxon>Streptophyta</taxon>
        <taxon>Embryophyta</taxon>
        <taxon>Tracheophyta</taxon>
        <taxon>Spermatophyta</taxon>
        <taxon>Magnoliopsida</taxon>
        <taxon>eudicotyledons</taxon>
        <taxon>Gunneridae</taxon>
        <taxon>Pentapetalae</taxon>
        <taxon>Caryophyllales</taxon>
        <taxon>Chenopodiaceae</taxon>
        <taxon>Chenopodioideae</taxon>
        <taxon>Anserineae</taxon>
        <taxon>Spinacia</taxon>
    </lineage>
</organism>
<evidence type="ECO:0000259" key="2">
    <source>
        <dbReference type="PROSITE" id="PS51011"/>
    </source>
</evidence>
<dbReference type="SUPFAM" id="SSF46774">
    <property type="entry name" value="ARID-like"/>
    <property type="match status" value="1"/>
</dbReference>
<dbReference type="PANTHER" id="PTHR46410:SF1">
    <property type="entry name" value="AT-RICH INTERACTIVE DOMAIN-CONTAINING PROTEIN 1"/>
    <property type="match status" value="1"/>
</dbReference>
<feature type="domain" description="ARID" evidence="2">
    <location>
        <begin position="28"/>
        <end position="121"/>
    </location>
</feature>
<name>A0A9R0JXK7_SPIOL</name>
<dbReference type="Pfam" id="PF01388">
    <property type="entry name" value="ARID"/>
    <property type="match status" value="1"/>
</dbReference>